<feature type="region of interest" description="Disordered" evidence="1">
    <location>
        <begin position="1"/>
        <end position="26"/>
    </location>
</feature>
<feature type="transmembrane region" description="Helical" evidence="2">
    <location>
        <begin position="72"/>
        <end position="96"/>
    </location>
</feature>
<feature type="transmembrane region" description="Helical" evidence="2">
    <location>
        <begin position="102"/>
        <end position="124"/>
    </location>
</feature>
<keyword evidence="2" id="KW-0472">Membrane</keyword>
<evidence type="ECO:0000256" key="1">
    <source>
        <dbReference type="SAM" id="MobiDB-lite"/>
    </source>
</evidence>
<evidence type="ECO:0000313" key="3">
    <source>
        <dbReference type="Proteomes" id="UP000694845"/>
    </source>
</evidence>
<name>A0A8B7XKD8_ACAPL</name>
<dbReference type="RefSeq" id="XP_022080420.1">
    <property type="nucleotide sequence ID" value="XM_022224728.1"/>
</dbReference>
<evidence type="ECO:0000256" key="2">
    <source>
        <dbReference type="SAM" id="Phobius"/>
    </source>
</evidence>
<dbReference type="AlphaFoldDB" id="A0A8B7XKD8"/>
<gene>
    <name evidence="4" type="primary">LOC110973711</name>
</gene>
<dbReference type="GeneID" id="110973711"/>
<keyword evidence="2" id="KW-1133">Transmembrane helix</keyword>
<proteinExistence type="predicted"/>
<accession>A0A8B7XKD8</accession>
<dbReference type="Proteomes" id="UP000694845">
    <property type="component" value="Unplaced"/>
</dbReference>
<sequence>MGIGQRRGGRARGRHRHRARAHHHHRPRNRLVGLRFGLRLNRRGHGGNISNNFGPGFSSPGQMPPELCCHMWMGIFSVMFGLVVFCSLPVFIFGIFSHDAPMGLLIGFPILGSVLIFIGILKVAKTCQALQRETQQTSQEEGNESRLGNDVTSVNMDTSSRLEVEQRTVGAVWTTGQSGVTILPQPVQGQVGYPIGQQTGMGRYGYPTGPQTSMGQMGNPTGQLTSLGQTGCPTGQQTSSIGQMGQPTGLRTSTGQTGYLTGWQTNAVQSQVFHVLPYSPSNDQISAGSNSVKPPPSYEEVVGL</sequence>
<feature type="region of interest" description="Disordered" evidence="1">
    <location>
        <begin position="284"/>
        <end position="304"/>
    </location>
</feature>
<evidence type="ECO:0000313" key="4">
    <source>
        <dbReference type="RefSeq" id="XP_022080420.1"/>
    </source>
</evidence>
<dbReference type="OMA" id="PPELCCH"/>
<keyword evidence="3" id="KW-1185">Reference proteome</keyword>
<feature type="compositionally biased region" description="Basic residues" evidence="1">
    <location>
        <begin position="7"/>
        <end position="26"/>
    </location>
</feature>
<keyword evidence="2" id="KW-0812">Transmembrane</keyword>
<dbReference type="OrthoDB" id="10605906at2759"/>
<dbReference type="KEGG" id="aplc:110973711"/>
<reference evidence="4" key="1">
    <citation type="submission" date="2025-08" db="UniProtKB">
        <authorList>
            <consortium name="RefSeq"/>
        </authorList>
    </citation>
    <scope>IDENTIFICATION</scope>
</reference>
<feature type="region of interest" description="Disordered" evidence="1">
    <location>
        <begin position="232"/>
        <end position="252"/>
    </location>
</feature>
<protein>
    <submittedName>
        <fullName evidence="4">Uncharacterized protein LOC110973711</fullName>
    </submittedName>
</protein>
<organism evidence="3 4">
    <name type="scientific">Acanthaster planci</name>
    <name type="common">Crown-of-thorns starfish</name>
    <dbReference type="NCBI Taxonomy" id="133434"/>
    <lineage>
        <taxon>Eukaryota</taxon>
        <taxon>Metazoa</taxon>
        <taxon>Echinodermata</taxon>
        <taxon>Eleutherozoa</taxon>
        <taxon>Asterozoa</taxon>
        <taxon>Asteroidea</taxon>
        <taxon>Valvatacea</taxon>
        <taxon>Valvatida</taxon>
        <taxon>Acanthasteridae</taxon>
        <taxon>Acanthaster</taxon>
    </lineage>
</organism>